<reference evidence="16" key="1">
    <citation type="submission" date="2019-08" db="EMBL/GenBank/DDBJ databases">
        <title>The improved chromosome-level genome for the pearl oyster Pinctada fucata martensii using PacBio sequencing and Hi-C.</title>
        <authorList>
            <person name="Zheng Z."/>
        </authorList>
    </citation>
    <scope>NUCLEOTIDE SEQUENCE</scope>
    <source>
        <strain evidence="16">ZZ-2019</strain>
        <tissue evidence="16">Adductor muscle</tissue>
    </source>
</reference>
<dbReference type="EMBL" id="VSWD01000007">
    <property type="protein sequence ID" value="KAK3098180.1"/>
    <property type="molecule type" value="Genomic_DNA"/>
</dbReference>
<evidence type="ECO:0000256" key="14">
    <source>
        <dbReference type="SAM" id="Phobius"/>
    </source>
</evidence>
<dbReference type="PRINTS" id="PR00053">
    <property type="entry name" value="FORKHEAD"/>
</dbReference>
<dbReference type="PROSITE" id="PS00658">
    <property type="entry name" value="FORK_HEAD_2"/>
    <property type="match status" value="1"/>
</dbReference>
<keyword evidence="7" id="KW-0325">Glycoprotein</keyword>
<comment type="function">
    <text evidence="9">Required to protect lysosomal transporter MFSD1 from lysosomal proteolysis and for MFSD1 lysosomal localization.</text>
</comment>
<proteinExistence type="inferred from homology"/>
<dbReference type="FunFam" id="1.10.10.10:FF:000135">
    <property type="entry name" value="forkhead box protein G1"/>
    <property type="match status" value="1"/>
</dbReference>
<comment type="caution">
    <text evidence="16">The sequence shown here is derived from an EMBL/GenBank/DDBJ whole genome shotgun (WGS) entry which is preliminary data.</text>
</comment>
<evidence type="ECO:0000256" key="1">
    <source>
        <dbReference type="ARBA" id="ARBA00010599"/>
    </source>
</evidence>
<keyword evidence="6 14" id="KW-0472">Membrane</keyword>
<feature type="DNA-binding region" description="Fork-head" evidence="12">
    <location>
        <begin position="80"/>
        <end position="172"/>
    </location>
</feature>
<organism evidence="16 17">
    <name type="scientific">Pinctada imbricata</name>
    <name type="common">Atlantic pearl-oyster</name>
    <name type="synonym">Pinctada martensii</name>
    <dbReference type="NCBI Taxonomy" id="66713"/>
    <lineage>
        <taxon>Eukaryota</taxon>
        <taxon>Metazoa</taxon>
        <taxon>Spiralia</taxon>
        <taxon>Lophotrochozoa</taxon>
        <taxon>Mollusca</taxon>
        <taxon>Bivalvia</taxon>
        <taxon>Autobranchia</taxon>
        <taxon>Pteriomorphia</taxon>
        <taxon>Pterioida</taxon>
        <taxon>Pterioidea</taxon>
        <taxon>Pteriidae</taxon>
        <taxon>Pinctada</taxon>
    </lineage>
</organism>
<dbReference type="InterPro" id="IPR030456">
    <property type="entry name" value="TF_fork_head_CS_2"/>
</dbReference>
<keyword evidence="5 12" id="KW-0238">DNA-binding</keyword>
<dbReference type="GO" id="GO:0003700">
    <property type="term" value="F:DNA-binding transcription factor activity"/>
    <property type="evidence" value="ECO:0007669"/>
    <property type="project" value="InterPro"/>
</dbReference>
<feature type="region of interest" description="Disordered" evidence="13">
    <location>
        <begin position="1"/>
        <end position="51"/>
    </location>
</feature>
<dbReference type="GO" id="GO:0005765">
    <property type="term" value="C:lysosomal membrane"/>
    <property type="evidence" value="ECO:0007669"/>
    <property type="project" value="UniProtKB-SubCell"/>
</dbReference>
<dbReference type="PROSITE" id="PS00657">
    <property type="entry name" value="FORK_HEAD_1"/>
    <property type="match status" value="1"/>
</dbReference>
<accession>A0AA88Y4B5</accession>
<keyword evidence="3" id="KW-0732">Signal</keyword>
<evidence type="ECO:0000256" key="4">
    <source>
        <dbReference type="ARBA" id="ARBA00022989"/>
    </source>
</evidence>
<keyword evidence="8" id="KW-0458">Lysosome</keyword>
<keyword evidence="12" id="KW-0539">Nucleus</keyword>
<evidence type="ECO:0000313" key="17">
    <source>
        <dbReference type="Proteomes" id="UP001186944"/>
    </source>
</evidence>
<evidence type="ECO:0000256" key="6">
    <source>
        <dbReference type="ARBA" id="ARBA00023136"/>
    </source>
</evidence>
<feature type="domain" description="Fork-head" evidence="15">
    <location>
        <begin position="80"/>
        <end position="172"/>
    </location>
</feature>
<keyword evidence="4 14" id="KW-1133">Transmembrane helix</keyword>
<feature type="compositionally biased region" description="Low complexity" evidence="13">
    <location>
        <begin position="41"/>
        <end position="51"/>
    </location>
</feature>
<dbReference type="InterPro" id="IPR036388">
    <property type="entry name" value="WH-like_DNA-bd_sf"/>
</dbReference>
<dbReference type="Pfam" id="PF15065">
    <property type="entry name" value="NCU-G1"/>
    <property type="match status" value="1"/>
</dbReference>
<evidence type="ECO:0000256" key="2">
    <source>
        <dbReference type="ARBA" id="ARBA00022692"/>
    </source>
</evidence>
<dbReference type="PROSITE" id="PS50039">
    <property type="entry name" value="FORK_HEAD_3"/>
    <property type="match status" value="1"/>
</dbReference>
<evidence type="ECO:0000256" key="8">
    <source>
        <dbReference type="ARBA" id="ARBA00023228"/>
    </source>
</evidence>
<evidence type="ECO:0000313" key="16">
    <source>
        <dbReference type="EMBL" id="KAK3098180.1"/>
    </source>
</evidence>
<keyword evidence="2 14" id="KW-0812">Transmembrane</keyword>
<dbReference type="SUPFAM" id="SSF46785">
    <property type="entry name" value="Winged helix' DNA-binding domain"/>
    <property type="match status" value="1"/>
</dbReference>
<evidence type="ECO:0000256" key="12">
    <source>
        <dbReference type="PROSITE-ProRule" id="PRU00089"/>
    </source>
</evidence>
<dbReference type="InterPro" id="IPR001766">
    <property type="entry name" value="Fork_head_dom"/>
</dbReference>
<dbReference type="Gene3D" id="1.10.10.10">
    <property type="entry name" value="Winged helix-like DNA-binding domain superfamily/Winged helix DNA-binding domain"/>
    <property type="match status" value="1"/>
</dbReference>
<dbReference type="InterPro" id="IPR047519">
    <property type="entry name" value="FH_FOXQ2-like"/>
</dbReference>
<evidence type="ECO:0000256" key="5">
    <source>
        <dbReference type="ARBA" id="ARBA00023125"/>
    </source>
</evidence>
<evidence type="ECO:0000259" key="15">
    <source>
        <dbReference type="PROSITE" id="PS50039"/>
    </source>
</evidence>
<dbReference type="PANTHER" id="PTHR31981:SF1">
    <property type="entry name" value="GLYCOSYLATED LYSOSOMAL MEMBRANE PROTEIN"/>
    <property type="match status" value="1"/>
</dbReference>
<dbReference type="CDD" id="cd20035">
    <property type="entry name" value="FH_FOXQ2-like"/>
    <property type="match status" value="1"/>
</dbReference>
<comment type="subcellular location">
    <subcellularLocation>
        <location evidence="10">Lysosome membrane</location>
        <topology evidence="10">Single-pass type I membrane protein</topology>
        <orientation evidence="10">Lumenal side</orientation>
    </subcellularLocation>
    <subcellularLocation>
        <location evidence="12">Nucleus</location>
    </subcellularLocation>
</comment>
<name>A0AA88Y4B5_PINIB</name>
<protein>
    <recommendedName>
        <fullName evidence="15">Fork-head domain-containing protein</fullName>
    </recommendedName>
</protein>
<dbReference type="GO" id="GO:0043565">
    <property type="term" value="F:sequence-specific DNA binding"/>
    <property type="evidence" value="ECO:0007669"/>
    <property type="project" value="InterPro"/>
</dbReference>
<dbReference type="InterPro" id="IPR018122">
    <property type="entry name" value="TF_fork_head_CS_1"/>
</dbReference>
<evidence type="ECO:0000256" key="7">
    <source>
        <dbReference type="ARBA" id="ARBA00023180"/>
    </source>
</evidence>
<dbReference type="InterPro" id="IPR029382">
    <property type="entry name" value="NCU-G1"/>
</dbReference>
<evidence type="ECO:0000256" key="9">
    <source>
        <dbReference type="ARBA" id="ARBA00024176"/>
    </source>
</evidence>
<dbReference type="InterPro" id="IPR036390">
    <property type="entry name" value="WH_DNA-bd_sf"/>
</dbReference>
<feature type="transmembrane region" description="Helical" evidence="14">
    <location>
        <begin position="633"/>
        <end position="658"/>
    </location>
</feature>
<dbReference type="PANTHER" id="PTHR31981">
    <property type="entry name" value="GLYCOSYLATED LYSOSOMAL MEMBRANE PROTEIN"/>
    <property type="match status" value="1"/>
</dbReference>
<dbReference type="Proteomes" id="UP001186944">
    <property type="component" value="Unassembled WGS sequence"/>
</dbReference>
<dbReference type="Pfam" id="PF00250">
    <property type="entry name" value="Forkhead"/>
    <property type="match status" value="1"/>
</dbReference>
<evidence type="ECO:0000256" key="10">
    <source>
        <dbReference type="ARBA" id="ARBA00024189"/>
    </source>
</evidence>
<gene>
    <name evidence="16" type="ORF">FSP39_016930</name>
</gene>
<evidence type="ECO:0000256" key="3">
    <source>
        <dbReference type="ARBA" id="ARBA00022729"/>
    </source>
</evidence>
<dbReference type="GO" id="GO:0005634">
    <property type="term" value="C:nucleus"/>
    <property type="evidence" value="ECO:0007669"/>
    <property type="project" value="UniProtKB-SubCell"/>
</dbReference>
<comment type="subunit">
    <text evidence="11">Interacts (via lumenal domain) with lysosomal protein MFSD1; the interaction starts while both proteins are still in the endoplasmic reticulum and is required for stabilization of MFSD1 in lysosomes but has no direct effect on its targeting to lysosomes or transporter activity.</text>
</comment>
<keyword evidence="17" id="KW-1185">Reference proteome</keyword>
<sequence length="680" mass="75639">MIPSSFSIDFLTRDHDRKDESGSEGSPIRTPSPDQSPSPGPSESGSSTNGENTEAIAEVLLSLDKTIKNGMMLADSSAEKPPHSYIALISMAILSKPDRKILLCDIYQYIMDNFPYYNNKEKAWRNSIRHNLSLNECFVKNGRADNGKGNYWSIHPACVEDFARGDFRRRQARRRARKSMKDINQGSLSHEPCHDPSVNKHFFAGYVPMTPSPVGYHPYSHHQMYYPSASYNNSQVQSTNSSYASNSFYQTAHAHLQQQQTSVAPVSSTSSFPYSFQSCFCDDDDPKRSLLTSFLPGCGTVDCVHDGNSTGCGSGVAIVTARGNVDTLHYIISAVRGPPSIVVIRTNTLPPGPPTVGVNCEKLADEKTCHNGTIVLEREVRVLSTYSFVFTRLFQYNDTQDKADPDNYNVNSTQWRVYDFTDFIWEDMEAYSSNNLITLRVKNSKQIDGASISNGALEFQLAFSDHEERADKLPHLVNNEDSVQVDFTLRGIDAYSSARWVLEAAMMTEGHGGLMTVDQTRSIDDEYTPGVFTINNWLGNPSDHATGVYLQWKPVCYIDTPRSRSTATKVNHKSLTDTALVEKYINSSMVHCVEWKMSGKVSNFTFGLEKDDGFTKNFTSWFGSPPTDKVSTLVIGVISAGLGIPVVLIIFGGICVFIKRKTSKDYKELKDVTSDSSQIQ</sequence>
<comment type="similarity">
    <text evidence="1">Belongs to the GLMP family.</text>
</comment>
<feature type="compositionally biased region" description="Basic and acidic residues" evidence="13">
    <location>
        <begin position="11"/>
        <end position="21"/>
    </location>
</feature>
<evidence type="ECO:0000256" key="11">
    <source>
        <dbReference type="ARBA" id="ARBA00044960"/>
    </source>
</evidence>
<dbReference type="AlphaFoldDB" id="A0AA88Y4B5"/>
<evidence type="ECO:0000256" key="13">
    <source>
        <dbReference type="SAM" id="MobiDB-lite"/>
    </source>
</evidence>
<dbReference type="SMART" id="SM00339">
    <property type="entry name" value="FH"/>
    <property type="match status" value="1"/>
</dbReference>